<dbReference type="Pfam" id="PF00877">
    <property type="entry name" value="NLPC_P60"/>
    <property type="match status" value="1"/>
</dbReference>
<organism evidence="6 7">
    <name type="scientific">Streptomyces vietnamensis</name>
    <dbReference type="NCBI Taxonomy" id="362257"/>
    <lineage>
        <taxon>Bacteria</taxon>
        <taxon>Bacillati</taxon>
        <taxon>Actinomycetota</taxon>
        <taxon>Actinomycetes</taxon>
        <taxon>Kitasatosporales</taxon>
        <taxon>Streptomycetaceae</taxon>
        <taxon>Streptomyces</taxon>
    </lineage>
</organism>
<evidence type="ECO:0000256" key="3">
    <source>
        <dbReference type="ARBA" id="ARBA00022801"/>
    </source>
</evidence>
<keyword evidence="3" id="KW-0378">Hydrolase</keyword>
<evidence type="ECO:0000256" key="1">
    <source>
        <dbReference type="ARBA" id="ARBA00007074"/>
    </source>
</evidence>
<evidence type="ECO:0000259" key="5">
    <source>
        <dbReference type="PROSITE" id="PS51935"/>
    </source>
</evidence>
<evidence type="ECO:0000313" key="6">
    <source>
        <dbReference type="EMBL" id="AJF63793.1"/>
    </source>
</evidence>
<dbReference type="GO" id="GO:0008234">
    <property type="term" value="F:cysteine-type peptidase activity"/>
    <property type="evidence" value="ECO:0007669"/>
    <property type="project" value="UniProtKB-KW"/>
</dbReference>
<dbReference type="STRING" id="362257.SVTN_04445"/>
<dbReference type="PROSITE" id="PS51935">
    <property type="entry name" value="NLPC_P60"/>
    <property type="match status" value="1"/>
</dbReference>
<dbReference type="Gene3D" id="3.90.1720.10">
    <property type="entry name" value="endopeptidase domain like (from Nostoc punctiforme)"/>
    <property type="match status" value="1"/>
</dbReference>
<name>A0A0B5I2F7_9ACTN</name>
<reference evidence="6 7" key="1">
    <citation type="submission" date="2014-12" db="EMBL/GenBank/DDBJ databases">
        <title>Complete genome sequence of Streptomyces vietnamensis strain GIMV4.0001, a genetic manipulable producer of the benzoisochromanequinone antibiotic granaticin.</title>
        <authorList>
            <person name="Deng M.R."/>
            <person name="Guo J."/>
            <person name="Ma L.Y."/>
            <person name="Feng G.D."/>
            <person name="Mo C.Y."/>
            <person name="Zhu H.H."/>
        </authorList>
    </citation>
    <scope>NUCLEOTIDE SEQUENCE [LARGE SCALE GENOMIC DNA]</scope>
    <source>
        <strain evidence="7">GIMV4.0001</strain>
    </source>
</reference>
<accession>A0A0B5I2F7</accession>
<dbReference type="GO" id="GO:0006508">
    <property type="term" value="P:proteolysis"/>
    <property type="evidence" value="ECO:0007669"/>
    <property type="project" value="UniProtKB-KW"/>
</dbReference>
<keyword evidence="4" id="KW-0788">Thiol protease</keyword>
<dbReference type="EMBL" id="CP010407">
    <property type="protein sequence ID" value="AJF63793.1"/>
    <property type="molecule type" value="Genomic_DNA"/>
</dbReference>
<dbReference type="HOGENOM" id="CLU_792063_0_0_11"/>
<dbReference type="RefSeq" id="WP_041127877.1">
    <property type="nucleotide sequence ID" value="NZ_CP010407.1"/>
</dbReference>
<dbReference type="InterPro" id="IPR000064">
    <property type="entry name" value="NLP_P60_dom"/>
</dbReference>
<evidence type="ECO:0000313" key="7">
    <source>
        <dbReference type="Proteomes" id="UP000031774"/>
    </source>
</evidence>
<keyword evidence="7" id="KW-1185">Reference proteome</keyword>
<comment type="similarity">
    <text evidence="1">Belongs to the peptidase C40 family.</text>
</comment>
<keyword evidence="2" id="KW-0645">Protease</keyword>
<feature type="domain" description="NlpC/P60" evidence="5">
    <location>
        <begin position="181"/>
        <end position="349"/>
    </location>
</feature>
<evidence type="ECO:0000256" key="4">
    <source>
        <dbReference type="ARBA" id="ARBA00022807"/>
    </source>
</evidence>
<sequence length="349" mass="37929">MPDTTRHKRRMRGALAAVAAALLLGASVYLTGELRKDRAVPSPPVVADKATARASDSALTYERLSDPNRTVARGGDGSVVASFTDGARTAVLAGPVRTFTEARFTKAKVVTDRWVRLLPRPWTAGAEKARWFTVWFDAERTSTEPDLMAFAHEYLYGAKLKKDAQGAAYAGDASFGPVNPDPTGDKRLEESDFYDYLGIPYTFRDGTTVQPDKSRYRALDCSGYMRLILGYRARFPLAPSDTAGDGLPRTSNAMARSKVGVDILALTGQRPRSLGKLQPGDLVFFEIDARTGPRLDHVGMYMGLDTDGKPRFVSSREEADGPTFGDLGGTARLDGNGFYASGLRSAKRL</sequence>
<evidence type="ECO:0000256" key="2">
    <source>
        <dbReference type="ARBA" id="ARBA00022670"/>
    </source>
</evidence>
<protein>
    <recommendedName>
        <fullName evidence="5">NlpC/P60 domain-containing protein</fullName>
    </recommendedName>
</protein>
<dbReference type="InterPro" id="IPR038765">
    <property type="entry name" value="Papain-like_cys_pep_sf"/>
</dbReference>
<dbReference type="SUPFAM" id="SSF54001">
    <property type="entry name" value="Cysteine proteinases"/>
    <property type="match status" value="1"/>
</dbReference>
<dbReference type="AlphaFoldDB" id="A0A0B5I2F7"/>
<dbReference type="KEGG" id="svt:SVTN_04445"/>
<gene>
    <name evidence="6" type="ORF">SVTN_04445</name>
</gene>
<proteinExistence type="inferred from homology"/>
<dbReference type="Proteomes" id="UP000031774">
    <property type="component" value="Chromosome"/>
</dbReference>